<feature type="domain" description="Isopenicillin N synthase-like Fe(2+) 2OG dioxygenase" evidence="1">
    <location>
        <begin position="171"/>
        <end position="237"/>
    </location>
</feature>
<sequence length="244" mass="27736">MDSHAQSNKLPIIEFTEKNLIPGTSSWKSTSDSIRWALESYGCLVVDYDKARLEQGYQPVFGLLEELFGLPMETKMKYTSQFKGFGYDGNHPAMPLYESFGIEDGATLESVERFAKLMWPLGHDKFCETMQSNSKVSLELIHMVMKMVLSSYGLEKYSNSLIESSFYMKRLIRYKSQGENETSIGILPHRDKSFMSIISTNEVKGLQIETPQGEWIEFEPSPSKFILIVGEAFMVRSSNSISPL</sequence>
<dbReference type="InterPro" id="IPR050231">
    <property type="entry name" value="Iron_ascorbate_oxido_reductase"/>
</dbReference>
<dbReference type="EMBL" id="WHWC01000002">
    <property type="protein sequence ID" value="KAG8388308.1"/>
    <property type="molecule type" value="Genomic_DNA"/>
</dbReference>
<reference evidence="2" key="1">
    <citation type="submission" date="2019-10" db="EMBL/GenBank/DDBJ databases">
        <authorList>
            <person name="Zhang R."/>
            <person name="Pan Y."/>
            <person name="Wang J."/>
            <person name="Ma R."/>
            <person name="Yu S."/>
        </authorList>
    </citation>
    <scope>NUCLEOTIDE SEQUENCE</scope>
    <source>
        <strain evidence="2">LA-IB0</strain>
        <tissue evidence="2">Leaf</tissue>
    </source>
</reference>
<dbReference type="Proteomes" id="UP000826271">
    <property type="component" value="Unassembled WGS sequence"/>
</dbReference>
<proteinExistence type="predicted"/>
<dbReference type="AlphaFoldDB" id="A0AAV6Y0X4"/>
<comment type="caution">
    <text evidence="2">The sequence shown here is derived from an EMBL/GenBank/DDBJ whole genome shotgun (WGS) entry which is preliminary data.</text>
</comment>
<dbReference type="InterPro" id="IPR027443">
    <property type="entry name" value="IPNS-like_sf"/>
</dbReference>
<protein>
    <recommendedName>
        <fullName evidence="1">Isopenicillin N synthase-like Fe(2+) 2OG dioxygenase domain-containing protein</fullName>
    </recommendedName>
</protein>
<evidence type="ECO:0000313" key="3">
    <source>
        <dbReference type="Proteomes" id="UP000826271"/>
    </source>
</evidence>
<dbReference type="Pfam" id="PF03171">
    <property type="entry name" value="2OG-FeII_Oxy"/>
    <property type="match status" value="1"/>
</dbReference>
<name>A0AAV6Y0X4_9LAMI</name>
<keyword evidence="3" id="KW-1185">Reference proteome</keyword>
<evidence type="ECO:0000259" key="1">
    <source>
        <dbReference type="Pfam" id="PF03171"/>
    </source>
</evidence>
<dbReference type="Gene3D" id="2.60.120.330">
    <property type="entry name" value="B-lactam Antibiotic, Isopenicillin N Synthase, Chain"/>
    <property type="match status" value="1"/>
</dbReference>
<organism evidence="2 3">
    <name type="scientific">Buddleja alternifolia</name>
    <dbReference type="NCBI Taxonomy" id="168488"/>
    <lineage>
        <taxon>Eukaryota</taxon>
        <taxon>Viridiplantae</taxon>
        <taxon>Streptophyta</taxon>
        <taxon>Embryophyta</taxon>
        <taxon>Tracheophyta</taxon>
        <taxon>Spermatophyta</taxon>
        <taxon>Magnoliopsida</taxon>
        <taxon>eudicotyledons</taxon>
        <taxon>Gunneridae</taxon>
        <taxon>Pentapetalae</taxon>
        <taxon>asterids</taxon>
        <taxon>lamiids</taxon>
        <taxon>Lamiales</taxon>
        <taxon>Scrophulariaceae</taxon>
        <taxon>Buddlejeae</taxon>
        <taxon>Buddleja</taxon>
    </lineage>
</organism>
<dbReference type="InterPro" id="IPR044861">
    <property type="entry name" value="IPNS-like_FE2OG_OXY"/>
</dbReference>
<dbReference type="SUPFAM" id="SSF51197">
    <property type="entry name" value="Clavaminate synthase-like"/>
    <property type="match status" value="1"/>
</dbReference>
<evidence type="ECO:0000313" key="2">
    <source>
        <dbReference type="EMBL" id="KAG8388308.1"/>
    </source>
</evidence>
<dbReference type="PANTHER" id="PTHR47990">
    <property type="entry name" value="2-OXOGLUTARATE (2OG) AND FE(II)-DEPENDENT OXYGENASE SUPERFAMILY PROTEIN-RELATED"/>
    <property type="match status" value="1"/>
</dbReference>
<gene>
    <name evidence="2" type="ORF">BUALT_Bualt02G0112000</name>
</gene>
<accession>A0AAV6Y0X4</accession>